<keyword evidence="3" id="KW-0812">Transmembrane</keyword>
<feature type="transmembrane region" description="Helical" evidence="3">
    <location>
        <begin position="212"/>
        <end position="241"/>
    </location>
</feature>
<evidence type="ECO:0000313" key="4">
    <source>
        <dbReference type="EMBL" id="OMO76201.1"/>
    </source>
</evidence>
<dbReference type="EMBL" id="AWWV01010896">
    <property type="protein sequence ID" value="OMO76201.1"/>
    <property type="molecule type" value="Genomic_DNA"/>
</dbReference>
<keyword evidence="3" id="KW-0472">Membrane</keyword>
<evidence type="ECO:0000313" key="5">
    <source>
        <dbReference type="Proteomes" id="UP000188268"/>
    </source>
</evidence>
<accession>A0A1R3I128</accession>
<comment type="caution">
    <text evidence="4">The sequence shown here is derived from an EMBL/GenBank/DDBJ whole genome shotgun (WGS) entry which is preliminary data.</text>
</comment>
<dbReference type="OrthoDB" id="10628631at2759"/>
<keyword evidence="1" id="KW-0175">Coiled coil</keyword>
<organism evidence="4 5">
    <name type="scientific">Corchorus capsularis</name>
    <name type="common">Jute</name>
    <dbReference type="NCBI Taxonomy" id="210143"/>
    <lineage>
        <taxon>Eukaryota</taxon>
        <taxon>Viridiplantae</taxon>
        <taxon>Streptophyta</taxon>
        <taxon>Embryophyta</taxon>
        <taxon>Tracheophyta</taxon>
        <taxon>Spermatophyta</taxon>
        <taxon>Magnoliopsida</taxon>
        <taxon>eudicotyledons</taxon>
        <taxon>Gunneridae</taxon>
        <taxon>Pentapetalae</taxon>
        <taxon>rosids</taxon>
        <taxon>malvids</taxon>
        <taxon>Malvales</taxon>
        <taxon>Malvaceae</taxon>
        <taxon>Grewioideae</taxon>
        <taxon>Apeibeae</taxon>
        <taxon>Corchorus</taxon>
    </lineage>
</organism>
<feature type="region of interest" description="Disordered" evidence="2">
    <location>
        <begin position="1"/>
        <end position="45"/>
    </location>
</feature>
<dbReference type="Proteomes" id="UP000188268">
    <property type="component" value="Unassembled WGS sequence"/>
</dbReference>
<name>A0A1R3I128_COCAP</name>
<reference evidence="4 5" key="1">
    <citation type="submission" date="2013-09" db="EMBL/GenBank/DDBJ databases">
        <title>Corchorus capsularis genome sequencing.</title>
        <authorList>
            <person name="Alam M."/>
            <person name="Haque M.S."/>
            <person name="Islam M.S."/>
            <person name="Emdad E.M."/>
            <person name="Islam M.M."/>
            <person name="Ahmed B."/>
            <person name="Halim A."/>
            <person name="Hossen Q.M.M."/>
            <person name="Hossain M.Z."/>
            <person name="Ahmed R."/>
            <person name="Khan M.M."/>
            <person name="Islam R."/>
            <person name="Rashid M.M."/>
            <person name="Khan S.A."/>
            <person name="Rahman M.S."/>
            <person name="Alam M."/>
        </authorList>
    </citation>
    <scope>NUCLEOTIDE SEQUENCE [LARGE SCALE GENOMIC DNA]</scope>
    <source>
        <strain evidence="5">cv. CVL-1</strain>
        <tissue evidence="4">Whole seedling</tissue>
    </source>
</reference>
<protein>
    <submittedName>
        <fullName evidence="4">Uncharacterized protein</fullName>
    </submittedName>
</protein>
<dbReference type="Gramene" id="OMO76201">
    <property type="protein sequence ID" value="OMO76201"/>
    <property type="gene ID" value="CCACVL1_15814"/>
</dbReference>
<evidence type="ECO:0000256" key="1">
    <source>
        <dbReference type="SAM" id="Coils"/>
    </source>
</evidence>
<gene>
    <name evidence="4" type="ORF">CCACVL1_15814</name>
</gene>
<evidence type="ECO:0000256" key="2">
    <source>
        <dbReference type="SAM" id="MobiDB-lite"/>
    </source>
</evidence>
<dbReference type="AlphaFoldDB" id="A0A1R3I128"/>
<feature type="compositionally biased region" description="Basic residues" evidence="2">
    <location>
        <begin position="25"/>
        <end position="38"/>
    </location>
</feature>
<sequence length="362" mass="42277">MCEMESINTVAEDIKSVGQQGNGKGRGKKKKSQVRKKMGAATSSDFEVCGDPAPIDQLVLYPVDHSLHQDQQQQPILAGQDQSPHLFVDKHLDQQLPKYLDQQLPKQLDKLVSEQPSKHIRARSPACKLHKKQELEDYRLKEELEEERLKKEKGDEKGRLKKEKEDERLKKLGDERLIEQLEDKKESQELLGNQESTDVDEKLGDKEPPNSLYVFGVFGFYINFYLCTSIFNVLVFVLIFICELLSKIDVLFQEEDYDVNVDRSLLIRYRDSQKAMKEYNSLKDIEKKCSEGACYVIKLDSLGIYKSFENGNEVFDFLAEDSTPLNEWVKQKYEDFYKGEEEDHAREAWWKFIKADLRRIFW</sequence>
<feature type="coiled-coil region" evidence="1">
    <location>
        <begin position="132"/>
        <end position="166"/>
    </location>
</feature>
<keyword evidence="3" id="KW-1133">Transmembrane helix</keyword>
<proteinExistence type="predicted"/>
<keyword evidence="5" id="KW-1185">Reference proteome</keyword>
<evidence type="ECO:0000256" key="3">
    <source>
        <dbReference type="SAM" id="Phobius"/>
    </source>
</evidence>